<protein>
    <submittedName>
        <fullName evidence="1">Uncharacterized protein</fullName>
    </submittedName>
</protein>
<keyword evidence="2" id="KW-1185">Reference proteome</keyword>
<dbReference type="RefSeq" id="WP_377344749.1">
    <property type="nucleotide sequence ID" value="NZ_JBHLTP010000002.1"/>
</dbReference>
<gene>
    <name evidence="1" type="ORF">ACFFGV_01295</name>
</gene>
<comment type="caution">
    <text evidence="1">The sequence shown here is derived from an EMBL/GenBank/DDBJ whole genome shotgun (WGS) entry which is preliminary data.</text>
</comment>
<name>A0ABV6LIU6_9BACI</name>
<organism evidence="1 2">
    <name type="scientific">Pontibacillus salicampi</name>
    <dbReference type="NCBI Taxonomy" id="1449801"/>
    <lineage>
        <taxon>Bacteria</taxon>
        <taxon>Bacillati</taxon>
        <taxon>Bacillota</taxon>
        <taxon>Bacilli</taxon>
        <taxon>Bacillales</taxon>
        <taxon>Bacillaceae</taxon>
        <taxon>Pontibacillus</taxon>
    </lineage>
</organism>
<proteinExistence type="predicted"/>
<accession>A0ABV6LIU6</accession>
<dbReference type="EMBL" id="JBHLTP010000002">
    <property type="protein sequence ID" value="MFC0522223.1"/>
    <property type="molecule type" value="Genomic_DNA"/>
</dbReference>
<evidence type="ECO:0000313" key="1">
    <source>
        <dbReference type="EMBL" id="MFC0522223.1"/>
    </source>
</evidence>
<evidence type="ECO:0000313" key="2">
    <source>
        <dbReference type="Proteomes" id="UP001589836"/>
    </source>
</evidence>
<reference evidence="1 2" key="1">
    <citation type="submission" date="2024-09" db="EMBL/GenBank/DDBJ databases">
        <authorList>
            <person name="Sun Q."/>
            <person name="Mori K."/>
        </authorList>
    </citation>
    <scope>NUCLEOTIDE SEQUENCE [LARGE SCALE GENOMIC DNA]</scope>
    <source>
        <strain evidence="1 2">NCAIM B.02529</strain>
    </source>
</reference>
<sequence length="66" mass="8080">MSEMKDFMYELFQMMKWSEEVKDKYDRLSEEEKIIVNKYAPFSETPAGLNKEITKWYQSLHEDVTY</sequence>
<dbReference type="Proteomes" id="UP001589836">
    <property type="component" value="Unassembled WGS sequence"/>
</dbReference>